<keyword evidence="2" id="KW-1185">Reference proteome</keyword>
<accession>A0A9W4SFH7</accession>
<protein>
    <submittedName>
        <fullName evidence="1">11643_t:CDS:1</fullName>
    </submittedName>
</protein>
<comment type="caution">
    <text evidence="1">The sequence shown here is derived from an EMBL/GenBank/DDBJ whole genome shotgun (WGS) entry which is preliminary data.</text>
</comment>
<name>A0A9W4SFH7_9GLOM</name>
<reference evidence="1" key="1">
    <citation type="submission" date="2022-08" db="EMBL/GenBank/DDBJ databases">
        <authorList>
            <person name="Kallberg Y."/>
            <person name="Tangrot J."/>
            <person name="Rosling A."/>
        </authorList>
    </citation>
    <scope>NUCLEOTIDE SEQUENCE</scope>
    <source>
        <strain evidence="1">Wild A</strain>
    </source>
</reference>
<dbReference type="EMBL" id="CAMKVN010000365">
    <property type="protein sequence ID" value="CAI2167175.1"/>
    <property type="molecule type" value="Genomic_DNA"/>
</dbReference>
<evidence type="ECO:0000313" key="1">
    <source>
        <dbReference type="EMBL" id="CAI2167175.1"/>
    </source>
</evidence>
<dbReference type="AlphaFoldDB" id="A0A9W4SFH7"/>
<evidence type="ECO:0000313" key="2">
    <source>
        <dbReference type="Proteomes" id="UP001153678"/>
    </source>
</evidence>
<organism evidence="1 2">
    <name type="scientific">Funneliformis geosporum</name>
    <dbReference type="NCBI Taxonomy" id="1117311"/>
    <lineage>
        <taxon>Eukaryota</taxon>
        <taxon>Fungi</taxon>
        <taxon>Fungi incertae sedis</taxon>
        <taxon>Mucoromycota</taxon>
        <taxon>Glomeromycotina</taxon>
        <taxon>Glomeromycetes</taxon>
        <taxon>Glomerales</taxon>
        <taxon>Glomeraceae</taxon>
        <taxon>Funneliformis</taxon>
    </lineage>
</organism>
<sequence length="55" mass="6274">DQDTFNINDQSFFVTENGGEGGIHGLQRIQWVCLDQDLRQNHEFGISANCETVLY</sequence>
<gene>
    <name evidence="1" type="ORF">FWILDA_LOCUS2941</name>
</gene>
<dbReference type="Proteomes" id="UP001153678">
    <property type="component" value="Unassembled WGS sequence"/>
</dbReference>
<proteinExistence type="predicted"/>
<feature type="non-terminal residue" evidence="1">
    <location>
        <position position="1"/>
    </location>
</feature>